<comment type="similarity">
    <text evidence="1">Belongs to the SAPAP family.</text>
</comment>
<feature type="compositionally biased region" description="Polar residues" evidence="2">
    <location>
        <begin position="83"/>
        <end position="108"/>
    </location>
</feature>
<proteinExistence type="inferred from homology"/>
<evidence type="ECO:0000313" key="4">
    <source>
        <dbReference type="Proteomes" id="UP000823561"/>
    </source>
</evidence>
<dbReference type="PANTHER" id="PTHR12353">
    <property type="entry name" value="DISKS LARGE-ASSOCIATED PROTEIN DAP SAP90/PSD-95-ASSOCIATED PROTEIN"/>
    <property type="match status" value="1"/>
</dbReference>
<feature type="compositionally biased region" description="Polar residues" evidence="2">
    <location>
        <begin position="312"/>
        <end position="329"/>
    </location>
</feature>
<feature type="compositionally biased region" description="Low complexity" evidence="2">
    <location>
        <begin position="59"/>
        <end position="70"/>
    </location>
</feature>
<dbReference type="GO" id="GO:0099572">
    <property type="term" value="C:postsynaptic specialization"/>
    <property type="evidence" value="ECO:0007669"/>
    <property type="project" value="TreeGrafter"/>
</dbReference>
<dbReference type="GO" id="GO:0098978">
    <property type="term" value="C:glutamatergic synapse"/>
    <property type="evidence" value="ECO:0007669"/>
    <property type="project" value="TreeGrafter"/>
</dbReference>
<protein>
    <recommendedName>
        <fullName evidence="5">Discs, large (Drosophila) homolog-associated protein 3</fullName>
    </recommendedName>
</protein>
<feature type="region of interest" description="Disordered" evidence="2">
    <location>
        <begin position="1"/>
        <end position="126"/>
    </location>
</feature>
<comment type="caution">
    <text evidence="3">The sequence shown here is derived from an EMBL/GenBank/DDBJ whole genome shotgun (WGS) entry which is preliminary data.</text>
</comment>
<evidence type="ECO:0008006" key="5">
    <source>
        <dbReference type="Google" id="ProtNLM"/>
    </source>
</evidence>
<dbReference type="Proteomes" id="UP000823561">
    <property type="component" value="Chromosome 20"/>
</dbReference>
<dbReference type="AlphaFoldDB" id="A0AAV6FP29"/>
<feature type="region of interest" description="Disordered" evidence="2">
    <location>
        <begin position="192"/>
        <end position="260"/>
    </location>
</feature>
<dbReference type="PANTHER" id="PTHR12353:SF4">
    <property type="entry name" value="DISKS LARGE-ASSOCIATED PROTEIN 3"/>
    <property type="match status" value="1"/>
</dbReference>
<feature type="non-terminal residue" evidence="3">
    <location>
        <position position="1"/>
    </location>
</feature>
<keyword evidence="4" id="KW-1185">Reference proteome</keyword>
<accession>A0AAV6FP29</accession>
<dbReference type="EMBL" id="JADWDJ010000020">
    <property type="protein sequence ID" value="KAG5264295.1"/>
    <property type="molecule type" value="Genomic_DNA"/>
</dbReference>
<feature type="compositionally biased region" description="Basic and acidic residues" evidence="2">
    <location>
        <begin position="626"/>
        <end position="640"/>
    </location>
</feature>
<dbReference type="InterPro" id="IPR005026">
    <property type="entry name" value="SAPAP"/>
</dbReference>
<feature type="compositionally biased region" description="Basic and acidic residues" evidence="2">
    <location>
        <begin position="1"/>
        <end position="11"/>
    </location>
</feature>
<dbReference type="Pfam" id="PF03359">
    <property type="entry name" value="GKAP"/>
    <property type="match status" value="1"/>
</dbReference>
<sequence>PLEPKGKERSLHHLQVPLDEWGAGYPGGGASDSGGEIPCRRMRSGSYIKAMGDDDSGDSDASPKASPKSALIAQREAFRRSVSMDQRSTSSQYSCRQCTDAFPNSRTTPKGHARSRSYTRSLTSSQLGDTLNRQFEAVCETMFGEMESQAVEALDLPGVFRTRSHSYVRAIQAGCSQDDDCLSVFSMSGPQGSIKGGPVVPYRKGPPPLPPRMSKPMISHSNSVDGGSAEPPGGERASSRGGYYSGRARQNSNSAESLDGSRGLFREASYQQGAIMRAKHSSSADNLLESAGRSHRERERGPAGGSLGKSASLPQNSILLSKASTPTATDQHKPEGRTRKLRPSIAVQVDSSETLSDSDGEGKSLREVHSIGVQVEDDKRRARFKRSNSVTASVQADLELEGFPGMLVGVPTQDKSLQFGCSFQRHSSEPESAGQFGEYRTVHTQGQWAYSEDYQHQHHHMHPGYGPPDPCGPEPHQRALPVPLPRSHSPLPLERGGGGWHEGPCSLPDSGRASPSPCLRDGEFFLRLLQSEVERMEAWCQTMEREAEENELPEEALEMIRSAIGSAQMLMSQKVQQFFRMCQQSDPDRAYPQPSSQDLSSFWDLLQLAVEDVRVKFQDLQRLKDSGWRLPPEKKEDKKGPPPLPKKPLGGVTGTLRSDSVSD</sequence>
<feature type="non-terminal residue" evidence="3">
    <location>
        <position position="663"/>
    </location>
</feature>
<organism evidence="3 4">
    <name type="scientific">Alosa alosa</name>
    <name type="common">allis shad</name>
    <dbReference type="NCBI Taxonomy" id="278164"/>
    <lineage>
        <taxon>Eukaryota</taxon>
        <taxon>Metazoa</taxon>
        <taxon>Chordata</taxon>
        <taxon>Craniata</taxon>
        <taxon>Vertebrata</taxon>
        <taxon>Euteleostomi</taxon>
        <taxon>Actinopterygii</taxon>
        <taxon>Neopterygii</taxon>
        <taxon>Teleostei</taxon>
        <taxon>Clupei</taxon>
        <taxon>Clupeiformes</taxon>
        <taxon>Clupeoidei</taxon>
        <taxon>Clupeidae</taxon>
        <taxon>Alosa</taxon>
    </lineage>
</organism>
<feature type="compositionally biased region" description="Basic and acidic residues" evidence="2">
    <location>
        <begin position="292"/>
        <end position="301"/>
    </location>
</feature>
<feature type="region of interest" description="Disordered" evidence="2">
    <location>
        <begin position="276"/>
        <end position="367"/>
    </location>
</feature>
<name>A0AAV6FP29_9TELE</name>
<gene>
    <name evidence="3" type="ORF">AALO_G00252130</name>
</gene>
<evidence type="ECO:0000256" key="2">
    <source>
        <dbReference type="SAM" id="MobiDB-lite"/>
    </source>
</evidence>
<reference evidence="3" key="1">
    <citation type="submission" date="2020-10" db="EMBL/GenBank/DDBJ databases">
        <title>Chromosome-scale genome assembly of the Allis shad, Alosa alosa.</title>
        <authorList>
            <person name="Margot Z."/>
            <person name="Christophe K."/>
            <person name="Cabau C."/>
            <person name="Louis A."/>
            <person name="Berthelot C."/>
            <person name="Parey E."/>
            <person name="Roest Crollius H."/>
            <person name="Montfort J."/>
            <person name="Robinson-Rechavi M."/>
            <person name="Bucao C."/>
            <person name="Bouchez O."/>
            <person name="Gislard M."/>
            <person name="Lluch J."/>
            <person name="Milhes M."/>
            <person name="Lampietro C."/>
            <person name="Lopez Roques C."/>
            <person name="Donnadieu C."/>
            <person name="Braasch I."/>
            <person name="Desvignes T."/>
            <person name="Postlethwait J."/>
            <person name="Bobe J."/>
            <person name="Guiguen Y."/>
        </authorList>
    </citation>
    <scope>NUCLEOTIDE SEQUENCE</scope>
    <source>
        <strain evidence="3">M-15738</strain>
        <tissue evidence="3">Blood</tissue>
    </source>
</reference>
<feature type="region of interest" description="Disordered" evidence="2">
    <location>
        <begin position="626"/>
        <end position="663"/>
    </location>
</feature>
<feature type="compositionally biased region" description="Pro residues" evidence="2">
    <location>
        <begin position="204"/>
        <end position="213"/>
    </location>
</feature>
<feature type="region of interest" description="Disordered" evidence="2">
    <location>
        <begin position="456"/>
        <end position="480"/>
    </location>
</feature>
<evidence type="ECO:0000313" key="3">
    <source>
        <dbReference type="EMBL" id="KAG5264295.1"/>
    </source>
</evidence>
<dbReference type="GO" id="GO:0060090">
    <property type="term" value="F:molecular adaptor activity"/>
    <property type="evidence" value="ECO:0007669"/>
    <property type="project" value="TreeGrafter"/>
</dbReference>
<evidence type="ECO:0000256" key="1">
    <source>
        <dbReference type="ARBA" id="ARBA00008839"/>
    </source>
</evidence>
<dbReference type="GO" id="GO:0023052">
    <property type="term" value="P:signaling"/>
    <property type="evidence" value="ECO:0007669"/>
    <property type="project" value="InterPro"/>
</dbReference>